<evidence type="ECO:0000313" key="2">
    <source>
        <dbReference type="EMBL" id="CAH2070190.1"/>
    </source>
</evidence>
<organism evidence="2 3">
    <name type="scientific">Thlaspi arvense</name>
    <name type="common">Field penny-cress</name>
    <dbReference type="NCBI Taxonomy" id="13288"/>
    <lineage>
        <taxon>Eukaryota</taxon>
        <taxon>Viridiplantae</taxon>
        <taxon>Streptophyta</taxon>
        <taxon>Embryophyta</taxon>
        <taxon>Tracheophyta</taxon>
        <taxon>Spermatophyta</taxon>
        <taxon>Magnoliopsida</taxon>
        <taxon>eudicotyledons</taxon>
        <taxon>Gunneridae</taxon>
        <taxon>Pentapetalae</taxon>
        <taxon>rosids</taxon>
        <taxon>malvids</taxon>
        <taxon>Brassicales</taxon>
        <taxon>Brassicaceae</taxon>
        <taxon>Thlaspideae</taxon>
        <taxon>Thlaspi</taxon>
    </lineage>
</organism>
<dbReference type="AlphaFoldDB" id="A0AAU9SL64"/>
<dbReference type="Proteomes" id="UP000836841">
    <property type="component" value="Chromosome 6"/>
</dbReference>
<feature type="region of interest" description="Disordered" evidence="1">
    <location>
        <begin position="83"/>
        <end position="104"/>
    </location>
</feature>
<evidence type="ECO:0000256" key="1">
    <source>
        <dbReference type="SAM" id="MobiDB-lite"/>
    </source>
</evidence>
<name>A0AAU9SL64_THLAR</name>
<protein>
    <submittedName>
        <fullName evidence="2">Uncharacterized protein</fullName>
    </submittedName>
</protein>
<evidence type="ECO:0000313" key="3">
    <source>
        <dbReference type="Proteomes" id="UP000836841"/>
    </source>
</evidence>
<proteinExistence type="predicted"/>
<gene>
    <name evidence="2" type="ORF">TAV2_LOCUS19665</name>
</gene>
<accession>A0AAU9SL64</accession>
<feature type="non-terminal residue" evidence="2">
    <location>
        <position position="1"/>
    </location>
</feature>
<dbReference type="EMBL" id="OU466862">
    <property type="protein sequence ID" value="CAH2070190.1"/>
    <property type="molecule type" value="Genomic_DNA"/>
</dbReference>
<reference evidence="2 3" key="1">
    <citation type="submission" date="2022-03" db="EMBL/GenBank/DDBJ databases">
        <authorList>
            <person name="Nunn A."/>
            <person name="Chopra R."/>
            <person name="Nunn A."/>
            <person name="Contreras Garrido A."/>
        </authorList>
    </citation>
    <scope>NUCLEOTIDE SEQUENCE [LARGE SCALE GENOMIC DNA]</scope>
</reference>
<feature type="non-terminal residue" evidence="2">
    <location>
        <position position="279"/>
    </location>
</feature>
<sequence>VKFFFGGGINTPSKSPSFTGAKSASSSSIAAESLKNVPIASTIGSSVKISLRGALKSHLRGGHPYQSNPQFWLLQTPLSPLPVEGSDPQGPIGAGRLHHHPRHQGDEKSTALFLLELPVSDESPKSMPLPFFLCDNGGFFCRGSIIVLPESESRWDSLAAEANEGTNFLASPAGFWFPCTWGLSLFLMLAFGGRYRFTETGIGVIPRATTELTTVREEGRFGEALEGGFQKRFEEIEISEKRGQDVGKQKTEVMFSDVRTWGRSRENGQSQVHIYLQTT</sequence>
<keyword evidence="3" id="KW-1185">Reference proteome</keyword>